<name>A0A8J9YR82_BRALA</name>
<dbReference type="EMBL" id="OV696695">
    <property type="protein sequence ID" value="CAH1238412.1"/>
    <property type="molecule type" value="Genomic_DNA"/>
</dbReference>
<dbReference type="OrthoDB" id="5988093at2759"/>
<gene>
    <name evidence="1" type="primary">Hypp5585</name>
    <name evidence="1" type="ORF">BLAG_LOCUS3032</name>
</gene>
<keyword evidence="2" id="KW-1185">Reference proteome</keyword>
<reference evidence="1" key="1">
    <citation type="submission" date="2022-01" db="EMBL/GenBank/DDBJ databases">
        <authorList>
            <person name="Braso-Vives M."/>
        </authorList>
    </citation>
    <scope>NUCLEOTIDE SEQUENCE</scope>
</reference>
<protein>
    <submittedName>
        <fullName evidence="1">Hypp5585 protein</fullName>
    </submittedName>
</protein>
<dbReference type="Proteomes" id="UP000838412">
    <property type="component" value="Chromosome 10"/>
</dbReference>
<organism evidence="1 2">
    <name type="scientific">Branchiostoma lanceolatum</name>
    <name type="common">Common lancelet</name>
    <name type="synonym">Amphioxus lanceolatum</name>
    <dbReference type="NCBI Taxonomy" id="7740"/>
    <lineage>
        <taxon>Eukaryota</taxon>
        <taxon>Metazoa</taxon>
        <taxon>Chordata</taxon>
        <taxon>Cephalochordata</taxon>
        <taxon>Leptocardii</taxon>
        <taxon>Amphioxiformes</taxon>
        <taxon>Branchiostomatidae</taxon>
        <taxon>Branchiostoma</taxon>
    </lineage>
</organism>
<evidence type="ECO:0000313" key="2">
    <source>
        <dbReference type="Proteomes" id="UP000838412"/>
    </source>
</evidence>
<proteinExistence type="predicted"/>
<sequence>MLVYFFQHYMQYVFDIVYLHDAFLHSSPHEEFTVAEKRWLLVGVALHKVVHPAICQALRTKAGHPEPYGCLDISAAVDRVCSESVFGDDLKKAATHLRSKVRNKWGHPVMVEWIDKEHFHRCFLAMRKVVDLLPYSSPAVRERTCRRLTSFEVADSMGGATMGFAVGILLASVPGKCGDVVRDGSAPIALKLQDMIKAYSHLRFSA</sequence>
<dbReference type="AlphaFoldDB" id="A0A8J9YR82"/>
<evidence type="ECO:0000313" key="1">
    <source>
        <dbReference type="EMBL" id="CAH1238412.1"/>
    </source>
</evidence>
<accession>A0A8J9YR82</accession>